<dbReference type="Pfam" id="PF13181">
    <property type="entry name" value="TPR_8"/>
    <property type="match status" value="1"/>
</dbReference>
<keyword evidence="2" id="KW-1133">Transmembrane helix</keyword>
<dbReference type="SMART" id="SM00028">
    <property type="entry name" value="TPR"/>
    <property type="match status" value="7"/>
</dbReference>
<dbReference type="InterPro" id="IPR011990">
    <property type="entry name" value="TPR-like_helical_dom_sf"/>
</dbReference>
<feature type="signal peptide" evidence="3">
    <location>
        <begin position="1"/>
        <end position="18"/>
    </location>
</feature>
<accession>A0AAP2GMN9</accession>
<comment type="caution">
    <text evidence="5">The sequence shown here is derived from an EMBL/GenBank/DDBJ whole genome shotgun (WGS) entry which is preliminary data.</text>
</comment>
<evidence type="ECO:0000313" key="5">
    <source>
        <dbReference type="EMBL" id="MBT1695950.1"/>
    </source>
</evidence>
<evidence type="ECO:0000256" key="1">
    <source>
        <dbReference type="PROSITE-ProRule" id="PRU00339"/>
    </source>
</evidence>
<reference evidence="5 6" key="1">
    <citation type="submission" date="2021-05" db="EMBL/GenBank/DDBJ databases">
        <title>A Polyphasic approach of four new species of the genus Ohtaekwangia: Ohtaekwangia histidinii sp. nov., Ohtaekwangia cretensis sp. nov., Ohtaekwangia indiensis sp. nov., Ohtaekwangia reichenbachii sp. nov. from diverse environment.</title>
        <authorList>
            <person name="Octaviana S."/>
        </authorList>
    </citation>
    <scope>NUCLEOTIDE SEQUENCE [LARGE SCALE GENOMIC DNA]</scope>
    <source>
        <strain evidence="5 6">PWU4</strain>
    </source>
</reference>
<dbReference type="InterPro" id="IPR010559">
    <property type="entry name" value="Sig_transdc_His_kin_internal"/>
</dbReference>
<dbReference type="InterPro" id="IPR019734">
    <property type="entry name" value="TPR_rpt"/>
</dbReference>
<dbReference type="Gene3D" id="1.25.40.10">
    <property type="entry name" value="Tetratricopeptide repeat domain"/>
    <property type="match status" value="2"/>
</dbReference>
<feature type="repeat" description="TPR" evidence="1">
    <location>
        <begin position="319"/>
        <end position="352"/>
    </location>
</feature>
<dbReference type="SUPFAM" id="SSF55874">
    <property type="entry name" value="ATPase domain of HSP90 chaperone/DNA topoisomerase II/histidine kinase"/>
    <property type="match status" value="1"/>
</dbReference>
<feature type="chain" id="PRO_5042966222" evidence="3">
    <location>
        <begin position="19"/>
        <end position="651"/>
    </location>
</feature>
<dbReference type="InterPro" id="IPR050640">
    <property type="entry name" value="Bact_2-comp_sensor_kinase"/>
</dbReference>
<feature type="domain" description="Signal transduction histidine kinase internal region" evidence="4">
    <location>
        <begin position="452"/>
        <end position="529"/>
    </location>
</feature>
<dbReference type="InterPro" id="IPR036890">
    <property type="entry name" value="HATPase_C_sf"/>
</dbReference>
<dbReference type="Proteomes" id="UP001319200">
    <property type="component" value="Unassembled WGS sequence"/>
</dbReference>
<dbReference type="PANTHER" id="PTHR34220">
    <property type="entry name" value="SENSOR HISTIDINE KINASE YPDA"/>
    <property type="match status" value="1"/>
</dbReference>
<evidence type="ECO:0000256" key="2">
    <source>
        <dbReference type="SAM" id="Phobius"/>
    </source>
</evidence>
<evidence type="ECO:0000259" key="4">
    <source>
        <dbReference type="Pfam" id="PF06580"/>
    </source>
</evidence>
<dbReference type="RefSeq" id="WP_254160784.1">
    <property type="nucleotide sequence ID" value="NZ_JAHESF010000003.1"/>
</dbReference>
<keyword evidence="1" id="KW-0802">TPR repeat</keyword>
<evidence type="ECO:0000313" key="6">
    <source>
        <dbReference type="Proteomes" id="UP001319200"/>
    </source>
</evidence>
<dbReference type="SUPFAM" id="SSF48452">
    <property type="entry name" value="TPR-like"/>
    <property type="match status" value="2"/>
</dbReference>
<feature type="repeat" description="TPR" evidence="1">
    <location>
        <begin position="199"/>
        <end position="232"/>
    </location>
</feature>
<protein>
    <submittedName>
        <fullName evidence="5">Tetratricopeptide repeat protein</fullName>
    </submittedName>
</protein>
<dbReference type="AlphaFoldDB" id="A0AAP2GMN9"/>
<keyword evidence="3" id="KW-0732">Signal</keyword>
<name>A0AAP2GMN9_9BACT</name>
<dbReference type="PROSITE" id="PS50005">
    <property type="entry name" value="TPR"/>
    <property type="match status" value="2"/>
</dbReference>
<keyword evidence="2" id="KW-0812">Transmembrane</keyword>
<dbReference type="Gene3D" id="3.30.565.10">
    <property type="entry name" value="Histidine kinase-like ATPase, C-terminal domain"/>
    <property type="match status" value="1"/>
</dbReference>
<keyword evidence="6" id="KW-1185">Reference proteome</keyword>
<dbReference type="Pfam" id="PF06580">
    <property type="entry name" value="His_kinase"/>
    <property type="match status" value="1"/>
</dbReference>
<dbReference type="Pfam" id="PF13176">
    <property type="entry name" value="TPR_7"/>
    <property type="match status" value="1"/>
</dbReference>
<dbReference type="PANTHER" id="PTHR34220:SF7">
    <property type="entry name" value="SENSOR HISTIDINE KINASE YPDA"/>
    <property type="match status" value="1"/>
</dbReference>
<dbReference type="GO" id="GO:0000155">
    <property type="term" value="F:phosphorelay sensor kinase activity"/>
    <property type="evidence" value="ECO:0007669"/>
    <property type="project" value="InterPro"/>
</dbReference>
<gene>
    <name evidence="5" type="ORF">KK083_03620</name>
</gene>
<dbReference type="Pfam" id="PF13424">
    <property type="entry name" value="TPR_12"/>
    <property type="match status" value="2"/>
</dbReference>
<evidence type="ECO:0000256" key="3">
    <source>
        <dbReference type="SAM" id="SignalP"/>
    </source>
</evidence>
<organism evidence="5 6">
    <name type="scientific">Chryseosolibacter histidini</name>
    <dbReference type="NCBI Taxonomy" id="2782349"/>
    <lineage>
        <taxon>Bacteria</taxon>
        <taxon>Pseudomonadati</taxon>
        <taxon>Bacteroidota</taxon>
        <taxon>Cytophagia</taxon>
        <taxon>Cytophagales</taxon>
        <taxon>Chryseotaleaceae</taxon>
        <taxon>Chryseosolibacter</taxon>
    </lineage>
</organism>
<sequence>MRYALSLAFFLLAISVFSQDLDSLHQALRRFSAEDSSRVSVLNELCRIQRFNFPDSALLYGNEALRIARKNGYLIGEANALNGIGKVYFQKGEYETGLAWQEQAMAFCKKYQLKAQLANALNSAALDHEYMDNYPQATDLYLQALAIEEARQNNKGIAKVMTNLSMLYYDLGDHEKGLDFAFRALKILEAMGEEFSARASLLNNIGIIYSEQKKYKDALHYYKQSLALHERTGNAYNIAISVGNIGDCYNDLKQLDEAEVWILRHNKLAKALGAAYVESAAILSLGWLRVQQGRVDEAIPLLEQGLVMAQQAKITKRIDDSYWQLAHAYKKKGDYKTASKYWELAYEINDSLRSNEVIDMVTKTKKTYEVAQKQAEVDRLANETKFKTLELDRERNFRLFLMVVVFLLIIVAALAFYGYRIKTKLNNKLKDRYEEISRQKAVIESINLELQEKAFRAQMNPHFIFNCLNSIQYLIAKGENDEAFSYLTKFSVLLRSILEHSDRDKIKLNEELEFLELYLQLESLRFDHNFNYFVDHNAAGDELIPPLMIQPLVENAIVHGLLHKEGERKLDIAFRKDADAIICEIRDNGIGRQAAKQNKPLKGHRQSKGVELSRQRLTVHNNKVDDTAFIIEDLYNDEGKPLGTSVTLKIA</sequence>
<feature type="transmembrane region" description="Helical" evidence="2">
    <location>
        <begin position="399"/>
        <end position="419"/>
    </location>
</feature>
<proteinExistence type="predicted"/>
<dbReference type="EMBL" id="JAHESF010000003">
    <property type="protein sequence ID" value="MBT1695950.1"/>
    <property type="molecule type" value="Genomic_DNA"/>
</dbReference>
<keyword evidence="2" id="KW-0472">Membrane</keyword>
<dbReference type="GO" id="GO:0016020">
    <property type="term" value="C:membrane"/>
    <property type="evidence" value="ECO:0007669"/>
    <property type="project" value="InterPro"/>
</dbReference>